<dbReference type="InterPro" id="IPR050950">
    <property type="entry name" value="HTH-type_LysR_regulators"/>
</dbReference>
<dbReference type="GO" id="GO:0003677">
    <property type="term" value="F:DNA binding"/>
    <property type="evidence" value="ECO:0007669"/>
    <property type="project" value="UniProtKB-KW"/>
</dbReference>
<dbReference type="Proteomes" id="UP000321304">
    <property type="component" value="Unassembled WGS sequence"/>
</dbReference>
<dbReference type="Gene3D" id="1.10.10.10">
    <property type="entry name" value="Winged helix-like DNA-binding domain superfamily/Winged helix DNA-binding domain"/>
    <property type="match status" value="1"/>
</dbReference>
<evidence type="ECO:0000256" key="3">
    <source>
        <dbReference type="ARBA" id="ARBA00023015"/>
    </source>
</evidence>
<evidence type="ECO:0000313" key="7">
    <source>
        <dbReference type="EMBL" id="TWC05299.1"/>
    </source>
</evidence>
<accession>A0A560MCG4</accession>
<keyword evidence="4 7" id="KW-0238">DNA-binding</keyword>
<dbReference type="PROSITE" id="PS50931">
    <property type="entry name" value="HTH_LYSR"/>
    <property type="match status" value="1"/>
</dbReference>
<dbReference type="InterPro" id="IPR000847">
    <property type="entry name" value="LysR_HTH_N"/>
</dbReference>
<dbReference type="PANTHER" id="PTHR30419:SF8">
    <property type="entry name" value="NITROGEN ASSIMILATION TRANSCRIPTIONAL ACTIVATOR-RELATED"/>
    <property type="match status" value="1"/>
</dbReference>
<keyword evidence="3" id="KW-0805">Transcription regulation</keyword>
<evidence type="ECO:0000313" key="8">
    <source>
        <dbReference type="Proteomes" id="UP000321304"/>
    </source>
</evidence>
<evidence type="ECO:0000256" key="1">
    <source>
        <dbReference type="ARBA" id="ARBA00003502"/>
    </source>
</evidence>
<evidence type="ECO:0000256" key="2">
    <source>
        <dbReference type="ARBA" id="ARBA00009437"/>
    </source>
</evidence>
<comment type="similarity">
    <text evidence="2">Belongs to the LysR transcriptional regulatory family.</text>
</comment>
<organism evidence="7 8">
    <name type="scientific">Bradyrhizobium macuxiense</name>
    <dbReference type="NCBI Taxonomy" id="1755647"/>
    <lineage>
        <taxon>Bacteria</taxon>
        <taxon>Pseudomonadati</taxon>
        <taxon>Pseudomonadota</taxon>
        <taxon>Alphaproteobacteria</taxon>
        <taxon>Hyphomicrobiales</taxon>
        <taxon>Nitrobacteraceae</taxon>
        <taxon>Bradyrhizobium</taxon>
    </lineage>
</organism>
<dbReference type="InterPro" id="IPR036390">
    <property type="entry name" value="WH_DNA-bd_sf"/>
</dbReference>
<sequence length="312" mass="34189">MINNLKLRQLRLLVALDSERKLQLAAERLNITQSAASKMLAEIEAVARVPLFERTARGVEPTAYGSILIRGGRSVLADLDRVTNEFAGYRSGELGTVSVGTVAKPSIDLVVDVMQYLGEKLHRVNISLDVSTSPPLVARLLALELDFVVARIPAGVDPGQFDYHEIGAEQAGLLVRAEHPLAGHDSVNLEDTVDLQWIIQPRESFMRQGLERLFYSRGIAPPQRIINTESFFASIGIAAGIDAIVPVPLLIFDLLDPQRFKMLRIRDQLMLESYGLIKLRKRALSPAATLVFDAMMRLGVASGRAVPDGSSA</sequence>
<keyword evidence="5" id="KW-0804">Transcription</keyword>
<dbReference type="Gene3D" id="3.40.190.290">
    <property type="match status" value="1"/>
</dbReference>
<dbReference type="Pfam" id="PF03466">
    <property type="entry name" value="LysR_substrate"/>
    <property type="match status" value="1"/>
</dbReference>
<dbReference type="EMBL" id="VITY01000003">
    <property type="protein sequence ID" value="TWC05299.1"/>
    <property type="molecule type" value="Genomic_DNA"/>
</dbReference>
<dbReference type="InterPro" id="IPR005119">
    <property type="entry name" value="LysR_subst-bd"/>
</dbReference>
<feature type="domain" description="HTH lysR-type" evidence="6">
    <location>
        <begin position="5"/>
        <end position="62"/>
    </location>
</feature>
<dbReference type="GO" id="GO:0003700">
    <property type="term" value="F:DNA-binding transcription factor activity"/>
    <property type="evidence" value="ECO:0007669"/>
    <property type="project" value="InterPro"/>
</dbReference>
<evidence type="ECO:0000256" key="4">
    <source>
        <dbReference type="ARBA" id="ARBA00023125"/>
    </source>
</evidence>
<dbReference type="SUPFAM" id="SSF46785">
    <property type="entry name" value="Winged helix' DNA-binding domain"/>
    <property type="match status" value="1"/>
</dbReference>
<dbReference type="Pfam" id="PF00126">
    <property type="entry name" value="HTH_1"/>
    <property type="match status" value="1"/>
</dbReference>
<dbReference type="GO" id="GO:0005829">
    <property type="term" value="C:cytosol"/>
    <property type="evidence" value="ECO:0007669"/>
    <property type="project" value="TreeGrafter"/>
</dbReference>
<dbReference type="InterPro" id="IPR036388">
    <property type="entry name" value="WH-like_DNA-bd_sf"/>
</dbReference>
<keyword evidence="8" id="KW-1185">Reference proteome</keyword>
<dbReference type="SUPFAM" id="SSF53850">
    <property type="entry name" value="Periplasmic binding protein-like II"/>
    <property type="match status" value="1"/>
</dbReference>
<gene>
    <name evidence="7" type="ORF">FBZ93_103313</name>
</gene>
<dbReference type="OrthoDB" id="7809623at2"/>
<protein>
    <submittedName>
        <fullName evidence="7">DNA-binding transcriptional LysR family regulator</fullName>
    </submittedName>
</protein>
<dbReference type="STRING" id="1755647.AS156_21265"/>
<comment type="function">
    <text evidence="1">NodD regulates the expression of the nodABCFE genes which encode other nodulation proteins. NodD is also a negative regulator of its own expression. Binds flavonoids as inducers.</text>
</comment>
<evidence type="ECO:0000256" key="5">
    <source>
        <dbReference type="ARBA" id="ARBA00023163"/>
    </source>
</evidence>
<dbReference type="RefSeq" id="WP_146985640.1">
    <property type="nucleotide sequence ID" value="NZ_VITY01000003.1"/>
</dbReference>
<dbReference type="PANTHER" id="PTHR30419">
    <property type="entry name" value="HTH-TYPE TRANSCRIPTIONAL REGULATOR YBHD"/>
    <property type="match status" value="1"/>
</dbReference>
<comment type="caution">
    <text evidence="7">The sequence shown here is derived from an EMBL/GenBank/DDBJ whole genome shotgun (WGS) entry which is preliminary data.</text>
</comment>
<dbReference type="AlphaFoldDB" id="A0A560MCG4"/>
<reference evidence="7 8" key="1">
    <citation type="submission" date="2019-06" db="EMBL/GenBank/DDBJ databases">
        <title>Genomic Encyclopedia of Type Strains, Phase IV (KMG-V): Genome sequencing to study the core and pangenomes of soil and plant-associated prokaryotes.</title>
        <authorList>
            <person name="Whitman W."/>
        </authorList>
    </citation>
    <scope>NUCLEOTIDE SEQUENCE [LARGE SCALE GENOMIC DNA]</scope>
    <source>
        <strain evidence="7 8">BR 10355</strain>
    </source>
</reference>
<name>A0A560MCG4_9BRAD</name>
<proteinExistence type="inferred from homology"/>
<evidence type="ECO:0000259" key="6">
    <source>
        <dbReference type="PROSITE" id="PS50931"/>
    </source>
</evidence>